<reference evidence="2 3" key="1">
    <citation type="submission" date="2020-08" db="EMBL/GenBank/DDBJ databases">
        <title>Cohnella phylogeny.</title>
        <authorList>
            <person name="Dunlap C."/>
        </authorList>
    </citation>
    <scope>NUCLEOTIDE SEQUENCE [LARGE SCALE GENOMIC DNA]</scope>
    <source>
        <strain evidence="2 3">DSM 28246</strain>
    </source>
</reference>
<dbReference type="RefSeq" id="WP_185143960.1">
    <property type="nucleotide sequence ID" value="NZ_JACJVP010000027.1"/>
</dbReference>
<dbReference type="AlphaFoldDB" id="A0A7X0RUT2"/>
<feature type="transmembrane region" description="Helical" evidence="1">
    <location>
        <begin position="141"/>
        <end position="167"/>
    </location>
</feature>
<keyword evidence="3" id="KW-1185">Reference proteome</keyword>
<feature type="transmembrane region" description="Helical" evidence="1">
    <location>
        <begin position="174"/>
        <end position="193"/>
    </location>
</feature>
<keyword evidence="1" id="KW-1133">Transmembrane helix</keyword>
<feature type="transmembrane region" description="Helical" evidence="1">
    <location>
        <begin position="225"/>
        <end position="247"/>
    </location>
</feature>
<organism evidence="2 3">
    <name type="scientific">Cohnella nanjingensis</name>
    <dbReference type="NCBI Taxonomy" id="1387779"/>
    <lineage>
        <taxon>Bacteria</taxon>
        <taxon>Bacillati</taxon>
        <taxon>Bacillota</taxon>
        <taxon>Bacilli</taxon>
        <taxon>Bacillales</taxon>
        <taxon>Paenibacillaceae</taxon>
        <taxon>Cohnella</taxon>
    </lineage>
</organism>
<keyword evidence="1" id="KW-0812">Transmembrane</keyword>
<dbReference type="EMBL" id="JACJVP010000027">
    <property type="protein sequence ID" value="MBB6672484.1"/>
    <property type="molecule type" value="Genomic_DNA"/>
</dbReference>
<dbReference type="Proteomes" id="UP000547209">
    <property type="component" value="Unassembled WGS sequence"/>
</dbReference>
<feature type="transmembrane region" description="Helical" evidence="1">
    <location>
        <begin position="99"/>
        <end position="129"/>
    </location>
</feature>
<evidence type="ECO:0000313" key="2">
    <source>
        <dbReference type="EMBL" id="MBB6672484.1"/>
    </source>
</evidence>
<protein>
    <submittedName>
        <fullName evidence="2">ABC transporter permease</fullName>
    </submittedName>
</protein>
<feature type="transmembrane region" description="Helical" evidence="1">
    <location>
        <begin position="20"/>
        <end position="40"/>
    </location>
</feature>
<keyword evidence="1" id="KW-0472">Membrane</keyword>
<name>A0A7X0RUT2_9BACL</name>
<feature type="transmembrane region" description="Helical" evidence="1">
    <location>
        <begin position="60"/>
        <end position="78"/>
    </location>
</feature>
<sequence>MLNLLQSELYKLRKEPSFRVLSLTLLLVAIALPLAAYYSASNGQNSAVNGIQSFMNGVKGNTLFMKIALAILAGFFISREYGSGVMKITGSSGYSRERIYAAKLTAFTIGIVFLSLLCPLVCMAVGSLLNGFGHLQETETAVYFFRTLGLTILFAIAFAAIVTAFAFMTKEHGVTIGIAMLVFLFFDTCSQLIGRYIPIYKYLYEHSVFKLFLEVSAFRLTSGELALSIAMPAVTACAFGWIGMMAFRKMDIQ</sequence>
<dbReference type="PANTHER" id="PTHR37305">
    <property type="entry name" value="INTEGRAL MEMBRANE PROTEIN-RELATED"/>
    <property type="match status" value="1"/>
</dbReference>
<proteinExistence type="predicted"/>
<evidence type="ECO:0000313" key="3">
    <source>
        <dbReference type="Proteomes" id="UP000547209"/>
    </source>
</evidence>
<comment type="caution">
    <text evidence="2">The sequence shown here is derived from an EMBL/GenBank/DDBJ whole genome shotgun (WGS) entry which is preliminary data.</text>
</comment>
<dbReference type="PANTHER" id="PTHR37305:SF1">
    <property type="entry name" value="MEMBRANE PROTEIN"/>
    <property type="match status" value="1"/>
</dbReference>
<gene>
    <name evidence="2" type="ORF">H7C19_17530</name>
</gene>
<accession>A0A7X0RUT2</accession>
<evidence type="ECO:0000256" key="1">
    <source>
        <dbReference type="SAM" id="Phobius"/>
    </source>
</evidence>
<dbReference type="Pfam" id="PF12730">
    <property type="entry name" value="ABC2_membrane_4"/>
    <property type="match status" value="1"/>
</dbReference>